<dbReference type="GO" id="GO:0061630">
    <property type="term" value="F:ubiquitin protein ligase activity"/>
    <property type="evidence" value="ECO:0007669"/>
    <property type="project" value="TreeGrafter"/>
</dbReference>
<dbReference type="Gene3D" id="2.120.10.30">
    <property type="entry name" value="TolB, C-terminal domain"/>
    <property type="match status" value="1"/>
</dbReference>
<dbReference type="PANTHER" id="PTHR24104">
    <property type="entry name" value="E3 UBIQUITIN-PROTEIN LIGASE NHLRC1-RELATED"/>
    <property type="match status" value="1"/>
</dbReference>
<dbReference type="GO" id="GO:0043161">
    <property type="term" value="P:proteasome-mediated ubiquitin-dependent protein catabolic process"/>
    <property type="evidence" value="ECO:0007669"/>
    <property type="project" value="TreeGrafter"/>
</dbReference>
<dbReference type="AlphaFoldDB" id="A0A8B8BC42"/>
<sequence>MQNLRRANRGQELYDNQHYITKNINVDICTSDYSKEVVVVVNKSGQHRFSYPGQGLRFCPYGICTDAPGHILVCDGYSNSVHLLDQEGGFLSVILSQQHGIKCPRSVCVDDENNLYVGQMATDTVTVYRYLQ</sequence>
<dbReference type="InterPro" id="IPR050952">
    <property type="entry name" value="TRIM-NHL_E3_ligases"/>
</dbReference>
<evidence type="ECO:0000313" key="1">
    <source>
        <dbReference type="Proteomes" id="UP000694844"/>
    </source>
</evidence>
<dbReference type="InterPro" id="IPR011042">
    <property type="entry name" value="6-blade_b-propeller_TolB-like"/>
</dbReference>
<dbReference type="GO" id="GO:0000209">
    <property type="term" value="P:protein polyubiquitination"/>
    <property type="evidence" value="ECO:0007669"/>
    <property type="project" value="TreeGrafter"/>
</dbReference>
<dbReference type="GeneID" id="111109205"/>
<accession>A0A8B8BC42</accession>
<dbReference type="Proteomes" id="UP000694844">
    <property type="component" value="Chromosome 8"/>
</dbReference>
<gene>
    <name evidence="2" type="primary">LOC111109205</name>
</gene>
<dbReference type="PANTHER" id="PTHR24104:SF50">
    <property type="entry name" value="SMP-30_GLUCONOLACTONASE_LRE-LIKE REGION DOMAIN-CONTAINING PROTEIN"/>
    <property type="match status" value="1"/>
</dbReference>
<organism evidence="1 2">
    <name type="scientific">Crassostrea virginica</name>
    <name type="common">Eastern oyster</name>
    <dbReference type="NCBI Taxonomy" id="6565"/>
    <lineage>
        <taxon>Eukaryota</taxon>
        <taxon>Metazoa</taxon>
        <taxon>Spiralia</taxon>
        <taxon>Lophotrochozoa</taxon>
        <taxon>Mollusca</taxon>
        <taxon>Bivalvia</taxon>
        <taxon>Autobranchia</taxon>
        <taxon>Pteriomorphia</taxon>
        <taxon>Ostreida</taxon>
        <taxon>Ostreoidea</taxon>
        <taxon>Ostreidae</taxon>
        <taxon>Crassostrea</taxon>
    </lineage>
</organism>
<dbReference type="OrthoDB" id="6150715at2759"/>
<reference evidence="2" key="1">
    <citation type="submission" date="2025-08" db="UniProtKB">
        <authorList>
            <consortium name="RefSeq"/>
        </authorList>
    </citation>
    <scope>IDENTIFICATION</scope>
    <source>
        <tissue evidence="2">Whole sample</tissue>
    </source>
</reference>
<protein>
    <submittedName>
        <fullName evidence="2">Uncharacterized protein LOC111109205</fullName>
    </submittedName>
</protein>
<name>A0A8B8BC42_CRAVI</name>
<dbReference type="KEGG" id="cvn:111109205"/>
<dbReference type="RefSeq" id="XP_022300997.1">
    <property type="nucleotide sequence ID" value="XM_022445289.1"/>
</dbReference>
<dbReference type="SUPFAM" id="SSF101898">
    <property type="entry name" value="NHL repeat"/>
    <property type="match status" value="1"/>
</dbReference>
<evidence type="ECO:0000313" key="2">
    <source>
        <dbReference type="RefSeq" id="XP_022300997.1"/>
    </source>
</evidence>
<proteinExistence type="predicted"/>
<keyword evidence="1" id="KW-1185">Reference proteome</keyword>